<keyword evidence="2" id="KW-1185">Reference proteome</keyword>
<evidence type="ECO:0000313" key="2">
    <source>
        <dbReference type="Proteomes" id="UP000319931"/>
    </source>
</evidence>
<dbReference type="OrthoDB" id="211174at2"/>
<protein>
    <submittedName>
        <fullName evidence="1">TIGR02117 family protein</fullName>
    </submittedName>
</protein>
<dbReference type="RefSeq" id="WP_140846661.1">
    <property type="nucleotide sequence ID" value="NZ_RCZC01000001.1"/>
</dbReference>
<dbReference type="InterPro" id="IPR011727">
    <property type="entry name" value="CHP02117"/>
</dbReference>
<dbReference type="Pfam" id="PF09601">
    <property type="entry name" value="DUF2459"/>
    <property type="match status" value="1"/>
</dbReference>
<accession>A0A502G2A8</accession>
<dbReference type="NCBIfam" id="TIGR02117">
    <property type="entry name" value="chp_urease_rgn"/>
    <property type="match status" value="1"/>
</dbReference>
<evidence type="ECO:0000313" key="1">
    <source>
        <dbReference type="EMBL" id="TPG56077.1"/>
    </source>
</evidence>
<sequence length="226" mass="24207">MKRILGRAGSVLGGVAVGLVAYGAAGMAGGAVPSNAGWSQPRDGVRILVESNGVHTDLVLPKVAAGVDWRDLLPGSDLADPRYAGFDHVAIGWGERTFYLETPRWSDVKPLTVLRAAFGSDRTVLHVEHIAPPAAAADAREVVLRPDEYRRLAAFIRASFAGRQAWHRTGYGGNDAFYQARGRYSAIETCNAWTGDALRAAGVRIGAWTPFPVTVLGWFAPPRDAT</sequence>
<reference evidence="1 2" key="1">
    <citation type="journal article" date="2019" name="Environ. Microbiol.">
        <title>Species interactions and distinct microbial communities in high Arctic permafrost affected cryosols are associated with the CH4 and CO2 gas fluxes.</title>
        <authorList>
            <person name="Altshuler I."/>
            <person name="Hamel J."/>
            <person name="Turney S."/>
            <person name="Magnuson E."/>
            <person name="Levesque R."/>
            <person name="Greer C."/>
            <person name="Whyte L.G."/>
        </authorList>
    </citation>
    <scope>NUCLEOTIDE SEQUENCE [LARGE SCALE GENOMIC DNA]</scope>
    <source>
        <strain evidence="1 2">E6.1</strain>
    </source>
</reference>
<organism evidence="1 2">
    <name type="scientific">Sphingomonas glacialis</name>
    <dbReference type="NCBI Taxonomy" id="658225"/>
    <lineage>
        <taxon>Bacteria</taxon>
        <taxon>Pseudomonadati</taxon>
        <taxon>Pseudomonadota</taxon>
        <taxon>Alphaproteobacteria</taxon>
        <taxon>Sphingomonadales</taxon>
        <taxon>Sphingomonadaceae</taxon>
        <taxon>Sphingomonas</taxon>
    </lineage>
</organism>
<dbReference type="AlphaFoldDB" id="A0A502G2A8"/>
<name>A0A502G2A8_9SPHN</name>
<gene>
    <name evidence="1" type="ORF">EAH76_00400</name>
</gene>
<dbReference type="EMBL" id="RCZC01000001">
    <property type="protein sequence ID" value="TPG56077.1"/>
    <property type="molecule type" value="Genomic_DNA"/>
</dbReference>
<comment type="caution">
    <text evidence="1">The sequence shown here is derived from an EMBL/GenBank/DDBJ whole genome shotgun (WGS) entry which is preliminary data.</text>
</comment>
<dbReference type="Proteomes" id="UP000319931">
    <property type="component" value="Unassembled WGS sequence"/>
</dbReference>
<proteinExistence type="predicted"/>